<feature type="domain" description="Alpha/beta hydrolase fold-3" evidence="1">
    <location>
        <begin position="1"/>
        <end position="52"/>
    </location>
</feature>
<organism evidence="2 3">
    <name type="scientific">Novosphingobium lindaniclasticum LE124</name>
    <dbReference type="NCBI Taxonomy" id="1096930"/>
    <lineage>
        <taxon>Bacteria</taxon>
        <taxon>Pseudomonadati</taxon>
        <taxon>Pseudomonadota</taxon>
        <taxon>Alphaproteobacteria</taxon>
        <taxon>Sphingomonadales</taxon>
        <taxon>Sphingomonadaceae</taxon>
        <taxon>Novosphingobium</taxon>
    </lineage>
</organism>
<keyword evidence="3" id="KW-1185">Reference proteome</keyword>
<proteinExistence type="predicted"/>
<dbReference type="Gene3D" id="3.40.50.1820">
    <property type="entry name" value="alpha/beta hydrolase"/>
    <property type="match status" value="1"/>
</dbReference>
<dbReference type="AlphaFoldDB" id="T0H7G5"/>
<reference evidence="2 3" key="1">
    <citation type="journal article" date="2013" name="Genome Announc.">
        <title>Genome Sequence of Novosphingobium lindaniclasticum LE124T, Isolated from a Hexachlorocyclohexane Dumpsite.</title>
        <authorList>
            <person name="Saxena A."/>
            <person name="Nayyar N."/>
            <person name="Sangwan N."/>
            <person name="Kumari R."/>
            <person name="Khurana J.P."/>
            <person name="Lal R."/>
        </authorList>
    </citation>
    <scope>NUCLEOTIDE SEQUENCE [LARGE SCALE GENOMIC DNA]</scope>
    <source>
        <strain evidence="2 3">LE124</strain>
    </source>
</reference>
<dbReference type="EMBL" id="ATHL01000139">
    <property type="protein sequence ID" value="EQB08962.1"/>
    <property type="molecule type" value="Genomic_DNA"/>
</dbReference>
<dbReference type="eggNOG" id="COG0657">
    <property type="taxonomic scope" value="Bacteria"/>
</dbReference>
<dbReference type="InterPro" id="IPR013094">
    <property type="entry name" value="AB_hydrolase_3"/>
</dbReference>
<accession>T0H7G5</accession>
<sequence length="52" mass="5409">MSVEYPLAPEHPWPAAPDDGEAATRWVAANGKALAREVTGLVLSGDRAGGHI</sequence>
<dbReference type="InterPro" id="IPR029058">
    <property type="entry name" value="AB_hydrolase_fold"/>
</dbReference>
<gene>
    <name evidence="2" type="ORF">L284_20650</name>
</gene>
<protein>
    <recommendedName>
        <fullName evidence="1">Alpha/beta hydrolase fold-3 domain-containing protein</fullName>
    </recommendedName>
</protein>
<name>T0H7G5_9SPHN</name>
<evidence type="ECO:0000259" key="1">
    <source>
        <dbReference type="Pfam" id="PF07859"/>
    </source>
</evidence>
<dbReference type="PATRIC" id="fig|1096930.3.peg.4060"/>
<evidence type="ECO:0000313" key="3">
    <source>
        <dbReference type="Proteomes" id="UP000015527"/>
    </source>
</evidence>
<comment type="caution">
    <text evidence="2">The sequence shown here is derived from an EMBL/GenBank/DDBJ whole genome shotgun (WGS) entry which is preliminary data.</text>
</comment>
<dbReference type="Proteomes" id="UP000015527">
    <property type="component" value="Unassembled WGS sequence"/>
</dbReference>
<evidence type="ECO:0000313" key="2">
    <source>
        <dbReference type="EMBL" id="EQB08962.1"/>
    </source>
</evidence>
<dbReference type="Pfam" id="PF07859">
    <property type="entry name" value="Abhydrolase_3"/>
    <property type="match status" value="1"/>
</dbReference>
<dbReference type="GO" id="GO:0016787">
    <property type="term" value="F:hydrolase activity"/>
    <property type="evidence" value="ECO:0007669"/>
    <property type="project" value="InterPro"/>
</dbReference>
<dbReference type="SUPFAM" id="SSF53474">
    <property type="entry name" value="alpha/beta-Hydrolases"/>
    <property type="match status" value="1"/>
</dbReference>